<dbReference type="PATRIC" id="fig|1454001.3.peg.798"/>
<dbReference type="EMBL" id="JFAX01000003">
    <property type="protein sequence ID" value="EXI69026.1"/>
    <property type="molecule type" value="Genomic_DNA"/>
</dbReference>
<dbReference type="STRING" id="1454001.AW08_00852"/>
<name>A0A011N2C8_9PROT</name>
<evidence type="ECO:0000313" key="2">
    <source>
        <dbReference type="Proteomes" id="UP000020218"/>
    </source>
</evidence>
<dbReference type="PANTHER" id="PTHR34703:SF1">
    <property type="entry name" value="ANTIPORTER SUBUNIT MNHG2-RELATED"/>
    <property type="match status" value="1"/>
</dbReference>
<dbReference type="AlphaFoldDB" id="A0A011N2C8"/>
<dbReference type="Proteomes" id="UP000020218">
    <property type="component" value="Unassembled WGS sequence"/>
</dbReference>
<reference evidence="1" key="1">
    <citation type="submission" date="2014-02" db="EMBL/GenBank/DDBJ databases">
        <title>Expanding our view of genomic diversity in Candidatus Accumulibacter clades.</title>
        <authorList>
            <person name="Skennerton C.T."/>
            <person name="Barr J.J."/>
            <person name="Slater F.R."/>
            <person name="Bond P.L."/>
            <person name="Tyson G.W."/>
        </authorList>
    </citation>
    <scope>NUCLEOTIDE SEQUENCE [LARGE SCALE GENOMIC DNA]</scope>
</reference>
<gene>
    <name evidence="1" type="primary">mrpG_2</name>
    <name evidence="1" type="ORF">AW08_00852</name>
</gene>
<dbReference type="PANTHER" id="PTHR34703">
    <property type="entry name" value="ANTIPORTER SUBUNIT MNHG2-RELATED"/>
    <property type="match status" value="1"/>
</dbReference>
<organism evidence="1 2">
    <name type="scientific">Candidatus Accumulibacter adjunctus</name>
    <dbReference type="NCBI Taxonomy" id="1454001"/>
    <lineage>
        <taxon>Bacteria</taxon>
        <taxon>Pseudomonadati</taxon>
        <taxon>Pseudomonadota</taxon>
        <taxon>Betaproteobacteria</taxon>
        <taxon>Candidatus Accumulibacter</taxon>
    </lineage>
</organism>
<dbReference type="GO" id="GO:0015385">
    <property type="term" value="F:sodium:proton antiporter activity"/>
    <property type="evidence" value="ECO:0007669"/>
    <property type="project" value="TreeGrafter"/>
</dbReference>
<comment type="caution">
    <text evidence="1">The sequence shown here is derived from an EMBL/GenBank/DDBJ whole genome shotgun (WGS) entry which is preliminary data.</text>
</comment>
<evidence type="ECO:0000313" key="1">
    <source>
        <dbReference type="EMBL" id="EXI69026.1"/>
    </source>
</evidence>
<accession>A0A011N2C8</accession>
<dbReference type="NCBIfam" id="TIGR01300">
    <property type="entry name" value="CPA3_mnhG_phaG"/>
    <property type="match status" value="1"/>
</dbReference>
<dbReference type="Pfam" id="PF03334">
    <property type="entry name" value="PhaG_MnhG_YufB"/>
    <property type="match status" value="1"/>
</dbReference>
<dbReference type="InterPro" id="IPR005133">
    <property type="entry name" value="PhaG_MnhG_YufB"/>
</dbReference>
<proteinExistence type="predicted"/>
<sequence length="109" mass="11377">MTLAGNLLIALGALLLLLASIGLFSLRDALSRQHAATKAGSLAVACIVLGAGLVGGDGAWIGRALAIVAIVWLTLPVASHVLARAALREQRETIDRERLPLFERDDGEA</sequence>
<protein>
    <submittedName>
        <fullName evidence="1">Multiple resistance and pH homeostasis protein G</fullName>
    </submittedName>
</protein>
<keyword evidence="2" id="KW-1185">Reference proteome</keyword>